<dbReference type="PANTHER" id="PTHR34975:SF2">
    <property type="entry name" value="SPORE GERMINATION PROTEIN A2"/>
    <property type="match status" value="1"/>
</dbReference>
<feature type="transmembrane region" description="Helical" evidence="9">
    <location>
        <begin position="81"/>
        <end position="102"/>
    </location>
</feature>
<feature type="transmembrane region" description="Helical" evidence="9">
    <location>
        <begin position="303"/>
        <end position="319"/>
    </location>
</feature>
<feature type="transmembrane region" description="Helical" evidence="9">
    <location>
        <begin position="42"/>
        <end position="61"/>
    </location>
</feature>
<evidence type="ECO:0000256" key="1">
    <source>
        <dbReference type="ARBA" id="ARBA00004141"/>
    </source>
</evidence>
<dbReference type="RefSeq" id="WP_188889911.1">
    <property type="nucleotide sequence ID" value="NZ_BMHY01000005.1"/>
</dbReference>
<dbReference type="PANTHER" id="PTHR34975">
    <property type="entry name" value="SPORE GERMINATION PROTEIN A2"/>
    <property type="match status" value="1"/>
</dbReference>
<comment type="caution">
    <text evidence="11">The sequence shown here is derived from an EMBL/GenBank/DDBJ whole genome shotgun (WGS) entry which is preliminary data.</text>
</comment>
<evidence type="ECO:0000256" key="6">
    <source>
        <dbReference type="ARBA" id="ARBA00022989"/>
    </source>
</evidence>
<evidence type="ECO:0000256" key="2">
    <source>
        <dbReference type="ARBA" id="ARBA00007998"/>
    </source>
</evidence>
<feature type="transmembrane region" description="Helical" evidence="9">
    <location>
        <begin position="331"/>
        <end position="353"/>
    </location>
</feature>
<evidence type="ECO:0000313" key="12">
    <source>
        <dbReference type="Proteomes" id="UP000600247"/>
    </source>
</evidence>
<reference evidence="11 12" key="1">
    <citation type="journal article" date="2014" name="Int. J. Syst. Evol. Microbiol.">
        <title>Complete genome sequence of Corynebacterium casei LMG S-19264T (=DSM 44701T), isolated from a smear-ripened cheese.</title>
        <authorList>
            <consortium name="US DOE Joint Genome Institute (JGI-PGF)"/>
            <person name="Walter F."/>
            <person name="Albersmeier A."/>
            <person name="Kalinowski J."/>
            <person name="Ruckert C."/>
        </authorList>
    </citation>
    <scope>NUCLEOTIDE SEQUENCE [LARGE SCALE GENOMIC DNA]</scope>
    <source>
        <strain evidence="11 12">CGMCC 1.15286</strain>
    </source>
</reference>
<name>A0A917M2X1_9BACL</name>
<evidence type="ECO:0000256" key="9">
    <source>
        <dbReference type="SAM" id="Phobius"/>
    </source>
</evidence>
<feature type="chain" id="PRO_5036698500" evidence="10">
    <location>
        <begin position="33"/>
        <end position="381"/>
    </location>
</feature>
<keyword evidence="7 9" id="KW-0472">Membrane</keyword>
<keyword evidence="4" id="KW-0309">Germination</keyword>
<feature type="region of interest" description="Disordered" evidence="8">
    <location>
        <begin position="361"/>
        <end position="381"/>
    </location>
</feature>
<dbReference type="AlphaFoldDB" id="A0A917M2X1"/>
<dbReference type="Pfam" id="PF03845">
    <property type="entry name" value="Spore_permease"/>
    <property type="match status" value="1"/>
</dbReference>
<evidence type="ECO:0000256" key="4">
    <source>
        <dbReference type="ARBA" id="ARBA00022544"/>
    </source>
</evidence>
<feature type="transmembrane region" description="Helical" evidence="9">
    <location>
        <begin position="146"/>
        <end position="165"/>
    </location>
</feature>
<keyword evidence="5 9" id="KW-0812">Transmembrane</keyword>
<keyword evidence="6 9" id="KW-1133">Transmembrane helix</keyword>
<feature type="transmembrane region" description="Helical" evidence="9">
    <location>
        <begin position="177"/>
        <end position="202"/>
    </location>
</feature>
<dbReference type="EMBL" id="BMHY01000005">
    <property type="protein sequence ID" value="GGG71580.1"/>
    <property type="molecule type" value="Genomic_DNA"/>
</dbReference>
<evidence type="ECO:0000256" key="5">
    <source>
        <dbReference type="ARBA" id="ARBA00022692"/>
    </source>
</evidence>
<gene>
    <name evidence="11" type="ORF">GCM10010918_28930</name>
</gene>
<dbReference type="GO" id="GO:0009847">
    <property type="term" value="P:spore germination"/>
    <property type="evidence" value="ECO:0007669"/>
    <property type="project" value="InterPro"/>
</dbReference>
<evidence type="ECO:0000256" key="8">
    <source>
        <dbReference type="SAM" id="MobiDB-lite"/>
    </source>
</evidence>
<feature type="transmembrane region" description="Helical" evidence="9">
    <location>
        <begin position="214"/>
        <end position="233"/>
    </location>
</feature>
<evidence type="ECO:0000256" key="10">
    <source>
        <dbReference type="SAM" id="SignalP"/>
    </source>
</evidence>
<organism evidence="11 12">
    <name type="scientific">Paenibacillus radicis</name>
    <name type="common">ex Gao et al. 2016</name>
    <dbReference type="NCBI Taxonomy" id="1737354"/>
    <lineage>
        <taxon>Bacteria</taxon>
        <taxon>Bacillati</taxon>
        <taxon>Bacillota</taxon>
        <taxon>Bacilli</taxon>
        <taxon>Bacillales</taxon>
        <taxon>Paenibacillaceae</taxon>
        <taxon>Paenibacillus</taxon>
    </lineage>
</organism>
<keyword evidence="10" id="KW-0732">Signal</keyword>
<dbReference type="Gene3D" id="1.20.1740.10">
    <property type="entry name" value="Amino acid/polyamine transporter I"/>
    <property type="match status" value="1"/>
</dbReference>
<proteinExistence type="inferred from homology"/>
<sequence length="381" mass="42745">MEKKSRISAAQLCLLMYLASSGTGLMSSPSVAASFAGLDMWIAPFWGLIGGIACLWIMIQLHRLYPGQNLIQYAEAILGRIAGKAISFLFLFFVLFTTGYVIRQMTDFLSNSFFPRTPPLFLGVCIVFVCAAAVNSGIEVICRLPVLFFPFPILMMVVIFVPLFPDLKPVLPIFEHGILPSFWGGCALQLWYAVFCFATFYIPNVHNQDKLMRWSMLSPILLCLLLAATNWSITSILGDAASMYHYPFLVITRFVSFSEFFEHLESIVMMIWVVAFALRIMYGYYCAAVGLAQWLKLPDYRPLIWPVGMLLLLMSVWDIKTTQFAQFDSLVFPAFYALCGIGLPFLLLVAAWVRKGMTPASQHKTSNASASPQTQQAEQTK</sequence>
<evidence type="ECO:0000256" key="3">
    <source>
        <dbReference type="ARBA" id="ARBA00022448"/>
    </source>
</evidence>
<accession>A0A917M2X1</accession>
<dbReference type="GO" id="GO:0016020">
    <property type="term" value="C:membrane"/>
    <property type="evidence" value="ECO:0007669"/>
    <property type="project" value="UniProtKB-SubCell"/>
</dbReference>
<dbReference type="InterPro" id="IPR004761">
    <property type="entry name" value="Spore_GerAB"/>
</dbReference>
<dbReference type="NCBIfam" id="TIGR00912">
    <property type="entry name" value="2A0309"/>
    <property type="match status" value="1"/>
</dbReference>
<dbReference type="Proteomes" id="UP000600247">
    <property type="component" value="Unassembled WGS sequence"/>
</dbReference>
<feature type="transmembrane region" description="Helical" evidence="9">
    <location>
        <begin position="114"/>
        <end position="134"/>
    </location>
</feature>
<feature type="transmembrane region" description="Helical" evidence="9">
    <location>
        <begin position="267"/>
        <end position="291"/>
    </location>
</feature>
<keyword evidence="3" id="KW-0813">Transport</keyword>
<feature type="signal peptide" evidence="10">
    <location>
        <begin position="1"/>
        <end position="32"/>
    </location>
</feature>
<evidence type="ECO:0000313" key="11">
    <source>
        <dbReference type="EMBL" id="GGG71580.1"/>
    </source>
</evidence>
<protein>
    <submittedName>
        <fullName evidence="11">Germination protein</fullName>
    </submittedName>
</protein>
<keyword evidence="12" id="KW-1185">Reference proteome</keyword>
<comment type="subcellular location">
    <subcellularLocation>
        <location evidence="1">Membrane</location>
        <topology evidence="1">Multi-pass membrane protein</topology>
    </subcellularLocation>
</comment>
<comment type="similarity">
    <text evidence="2">Belongs to the amino acid-polyamine-organocation (APC) superfamily. Spore germination protein (SGP) (TC 2.A.3.9) family.</text>
</comment>
<evidence type="ECO:0000256" key="7">
    <source>
        <dbReference type="ARBA" id="ARBA00023136"/>
    </source>
</evidence>